<feature type="compositionally biased region" description="Acidic residues" evidence="3">
    <location>
        <begin position="72"/>
        <end position="88"/>
    </location>
</feature>
<keyword evidence="1" id="KW-0677">Repeat</keyword>
<dbReference type="InterPro" id="IPR051730">
    <property type="entry name" value="NASP-like"/>
</dbReference>
<evidence type="ECO:0000313" key="6">
    <source>
        <dbReference type="EMBL" id="QWW22729.1"/>
    </source>
</evidence>
<dbReference type="GO" id="GO:0005654">
    <property type="term" value="C:nucleoplasm"/>
    <property type="evidence" value="ECO:0007669"/>
    <property type="project" value="TreeGrafter"/>
</dbReference>
<sequence length="482" mass="54514">MAYSEKISQAIAEGAKLYAIKQFDEAATKYADACAAYNEEHDEDDADLLLLYGKALFQSAVTRSGMLGGIGENDEEENADEEKEENEEGNFHFEDGIAQEVDDDENAQKEEDEEEEEAADQDEDKENQDNEEQQEAGPEQSDFEVAWEILELTRSLLDKRLEGQSAEGVEKPYLKNADEIPSSEYVSNIKKLSEVYDLLGEVSLEAENFAQAATDLHRCLELRQQLYPKDSGLVSECHYKLSLALEFSLTDNSREEATEQMKLAIESVKLRNSKESDEEKKKDNDNLLRDMDERYKELKKSPKPDLKAEQMDIIKGIMGEAVSNRRRKKRRTEDISSDSDSDSSSSSSTFQGDDAPDQQDSEDRKDTNININDIDVHSDNEELGGSIRNEPLSREVSEKVKSIKFTSIENQSQAEAQETLKKDRQQLDNEYLALMASSFANDIDELRKKPDFTDKSIVMLAKTLQSGSNMFDEDSLDAILKK</sequence>
<dbReference type="GO" id="GO:0042393">
    <property type="term" value="F:histone binding"/>
    <property type="evidence" value="ECO:0007669"/>
    <property type="project" value="TreeGrafter"/>
</dbReference>
<evidence type="ECO:0000259" key="4">
    <source>
        <dbReference type="Pfam" id="PF10516"/>
    </source>
</evidence>
<protein>
    <recommendedName>
        <fullName evidence="7">Tetratricopeptide SHNi-TPR domain-containing protein</fullName>
    </recommendedName>
</protein>
<dbReference type="PANTHER" id="PTHR15081">
    <property type="entry name" value="NUCLEAR AUTOANTIGENIC SPERM PROTEIN NASP -RELATED"/>
    <property type="match status" value="1"/>
</dbReference>
<dbReference type="Pfam" id="PF14615">
    <property type="entry name" value="Rsa3"/>
    <property type="match status" value="1"/>
</dbReference>
<evidence type="ECO:0000259" key="5">
    <source>
        <dbReference type="Pfam" id="PF14615"/>
    </source>
</evidence>
<dbReference type="PANTHER" id="PTHR15081:SF1">
    <property type="entry name" value="NUCLEAR AUTOANTIGENIC SPERM PROTEIN"/>
    <property type="match status" value="1"/>
</dbReference>
<feature type="region of interest" description="Disordered" evidence="3">
    <location>
        <begin position="65"/>
        <end position="144"/>
    </location>
</feature>
<feature type="compositionally biased region" description="Acidic residues" evidence="3">
    <location>
        <begin position="100"/>
        <end position="134"/>
    </location>
</feature>
<dbReference type="Gene3D" id="1.25.40.10">
    <property type="entry name" value="Tetratricopeptide repeat domain"/>
    <property type="match status" value="1"/>
</dbReference>
<dbReference type="EMBL" id="CP076749">
    <property type="protein sequence ID" value="QWW22729.1"/>
    <property type="molecule type" value="Genomic_DNA"/>
</dbReference>
<keyword evidence="2" id="KW-0802">TPR repeat</keyword>
<evidence type="ECO:0000256" key="2">
    <source>
        <dbReference type="ARBA" id="ARBA00022803"/>
    </source>
</evidence>
<gene>
    <name evidence="6" type="ORF">CA7LBN_001475</name>
</gene>
<feature type="region of interest" description="Disordered" evidence="3">
    <location>
        <begin position="317"/>
        <end position="391"/>
    </location>
</feature>
<dbReference type="AlphaFoldDB" id="A0A8F2VZB6"/>
<evidence type="ECO:0008006" key="7">
    <source>
        <dbReference type="Google" id="ProtNLM"/>
    </source>
</evidence>
<dbReference type="GO" id="GO:0034080">
    <property type="term" value="P:CENP-A containing chromatin assembly"/>
    <property type="evidence" value="ECO:0007669"/>
    <property type="project" value="TreeGrafter"/>
</dbReference>
<feature type="region of interest" description="Disordered" evidence="3">
    <location>
        <begin position="270"/>
        <end position="289"/>
    </location>
</feature>
<dbReference type="Pfam" id="PF10516">
    <property type="entry name" value="SHNi-TPR"/>
    <property type="match status" value="1"/>
</dbReference>
<name>A0A8F2VZB6_CANAR</name>
<reference evidence="6" key="1">
    <citation type="submission" date="2021-06" db="EMBL/GenBank/DDBJ databases">
        <title>Candida auris outbreak in lebanese hospital.</title>
        <authorList>
            <person name="Finianos M."/>
        </authorList>
    </citation>
    <scope>NUCLEOTIDE SEQUENCE</scope>
    <source>
        <strain evidence="6">CA7LBN</strain>
    </source>
</reference>
<dbReference type="Proteomes" id="UP000825438">
    <property type="component" value="Chromosome I"/>
</dbReference>
<evidence type="ECO:0000256" key="1">
    <source>
        <dbReference type="ARBA" id="ARBA00022737"/>
    </source>
</evidence>
<organism evidence="6">
    <name type="scientific">Candidozyma auris</name>
    <name type="common">Yeast</name>
    <name type="synonym">Candida auris</name>
    <dbReference type="NCBI Taxonomy" id="498019"/>
    <lineage>
        <taxon>Eukaryota</taxon>
        <taxon>Fungi</taxon>
        <taxon>Dikarya</taxon>
        <taxon>Ascomycota</taxon>
        <taxon>Saccharomycotina</taxon>
        <taxon>Pichiomycetes</taxon>
        <taxon>Metschnikowiaceae</taxon>
        <taxon>Candidozyma</taxon>
    </lineage>
</organism>
<dbReference type="InterPro" id="IPR019544">
    <property type="entry name" value="Tetratricopeptide_SHNi-TPR_dom"/>
</dbReference>
<accession>A0A8F2VZB6</accession>
<dbReference type="GO" id="GO:0006335">
    <property type="term" value="P:DNA replication-dependent chromatin assembly"/>
    <property type="evidence" value="ECO:0007669"/>
    <property type="project" value="TreeGrafter"/>
</dbReference>
<dbReference type="InterPro" id="IPR028217">
    <property type="entry name" value="Rsa3_C"/>
</dbReference>
<feature type="domain" description="Ribosome-assembly protein 3 C-terminal" evidence="5">
    <location>
        <begin position="427"/>
        <end position="472"/>
    </location>
</feature>
<proteinExistence type="predicted"/>
<dbReference type="InterPro" id="IPR011990">
    <property type="entry name" value="TPR-like_helical_dom_sf"/>
</dbReference>
<feature type="domain" description="Tetratricopeptide SHNi-TPR" evidence="4">
    <location>
        <begin position="193"/>
        <end position="229"/>
    </location>
</feature>
<evidence type="ECO:0000256" key="3">
    <source>
        <dbReference type="SAM" id="MobiDB-lite"/>
    </source>
</evidence>